<dbReference type="Proteomes" id="UP001239167">
    <property type="component" value="Unassembled WGS sequence"/>
</dbReference>
<comment type="function">
    <text evidence="6">Catalyzes the 2'-O-methylation of the ribose of cytidine 1402 (C1402) in 16S rRNA.</text>
</comment>
<dbReference type="Gene3D" id="3.30.950.10">
    <property type="entry name" value="Methyltransferase, Cobalt-precorrin-4 Transmethylase, Domain 2"/>
    <property type="match status" value="1"/>
</dbReference>
<evidence type="ECO:0000259" key="7">
    <source>
        <dbReference type="Pfam" id="PF00590"/>
    </source>
</evidence>
<dbReference type="EC" id="2.1.1.198" evidence="6"/>
<dbReference type="InterPro" id="IPR014777">
    <property type="entry name" value="4pyrrole_Mease_sub1"/>
</dbReference>
<evidence type="ECO:0000256" key="4">
    <source>
        <dbReference type="ARBA" id="ARBA00022679"/>
    </source>
</evidence>
<evidence type="ECO:0000256" key="1">
    <source>
        <dbReference type="ARBA" id="ARBA00022490"/>
    </source>
</evidence>
<dbReference type="NCBIfam" id="TIGR00096">
    <property type="entry name" value="16S rRNA (cytidine(1402)-2'-O)-methyltransferase"/>
    <property type="match status" value="1"/>
</dbReference>
<comment type="subcellular location">
    <subcellularLocation>
        <location evidence="6">Cytoplasm</location>
    </subcellularLocation>
</comment>
<dbReference type="PIRSF" id="PIRSF005917">
    <property type="entry name" value="MTase_YraL"/>
    <property type="match status" value="1"/>
</dbReference>
<organism evidence="8 9">
    <name type="scientific">Pectinatus haikarae</name>
    <dbReference type="NCBI Taxonomy" id="349096"/>
    <lineage>
        <taxon>Bacteria</taxon>
        <taxon>Bacillati</taxon>
        <taxon>Bacillota</taxon>
        <taxon>Negativicutes</taxon>
        <taxon>Selenomonadales</taxon>
        <taxon>Selenomonadaceae</taxon>
        <taxon>Pectinatus</taxon>
    </lineage>
</organism>
<dbReference type="SUPFAM" id="SSF53790">
    <property type="entry name" value="Tetrapyrrole methylase"/>
    <property type="match status" value="1"/>
</dbReference>
<evidence type="ECO:0000256" key="5">
    <source>
        <dbReference type="ARBA" id="ARBA00022691"/>
    </source>
</evidence>
<dbReference type="Pfam" id="PF00590">
    <property type="entry name" value="TP_methylase"/>
    <property type="match status" value="1"/>
</dbReference>
<feature type="domain" description="Tetrapyrrole methylase" evidence="7">
    <location>
        <begin position="8"/>
        <end position="208"/>
    </location>
</feature>
<dbReference type="GO" id="GO:0032259">
    <property type="term" value="P:methylation"/>
    <property type="evidence" value="ECO:0007669"/>
    <property type="project" value="UniProtKB-KW"/>
</dbReference>
<dbReference type="GO" id="GO:0008168">
    <property type="term" value="F:methyltransferase activity"/>
    <property type="evidence" value="ECO:0007669"/>
    <property type="project" value="UniProtKB-KW"/>
</dbReference>
<dbReference type="PANTHER" id="PTHR46111:SF1">
    <property type="entry name" value="RIBOSOMAL RNA SMALL SUBUNIT METHYLTRANSFERASE I"/>
    <property type="match status" value="1"/>
</dbReference>
<evidence type="ECO:0000256" key="6">
    <source>
        <dbReference type="HAMAP-Rule" id="MF_01877"/>
    </source>
</evidence>
<dbReference type="PANTHER" id="PTHR46111">
    <property type="entry name" value="RIBOSOMAL RNA SMALL SUBUNIT METHYLTRANSFERASE I"/>
    <property type="match status" value="1"/>
</dbReference>
<dbReference type="InterPro" id="IPR035996">
    <property type="entry name" value="4pyrrol_Methylase_sf"/>
</dbReference>
<dbReference type="Gene3D" id="3.40.1010.10">
    <property type="entry name" value="Cobalt-precorrin-4 Transmethylase, Domain 1"/>
    <property type="match status" value="1"/>
</dbReference>
<proteinExistence type="inferred from homology"/>
<sequence>MEDNKKGTLYLVGTPIGNLDDMTFRAVKILKNVDLIAAEDTRHTRKLLTHFDIHVPLTSYHEHNKAIKGPELIEKLLAGSDMAVVSDAGLPGIADPGSDLVVLALKKEIIVSPIPGANAGLSALISSGISTVQFSFIGFLPKKTSRRRVLLEEVRERKDTLIFYETPHRLMSILREMAEILGSKRKIAIGRELTKKFEQFIRGTLEEINEYFLSVEPRGEFVLIVEGAGESESLLINDIPPAEYVAVLINKGLTKKAAIKKTADDLHLNRRDVYSAVVKAGEA</sequence>
<dbReference type="CDD" id="cd11648">
    <property type="entry name" value="RsmI"/>
    <property type="match status" value="1"/>
</dbReference>
<dbReference type="InterPro" id="IPR000878">
    <property type="entry name" value="4pyrrol_Mease"/>
</dbReference>
<gene>
    <name evidence="6" type="primary">rsmI</name>
    <name evidence="8" type="ORF">J2S01_002531</name>
</gene>
<dbReference type="RefSeq" id="WP_307225126.1">
    <property type="nucleotide sequence ID" value="NZ_CP116940.1"/>
</dbReference>
<name>A0ABT9YAD0_9FIRM</name>
<accession>A0ABT9YAD0</accession>
<keyword evidence="9" id="KW-1185">Reference proteome</keyword>
<comment type="similarity">
    <text evidence="6">Belongs to the methyltransferase superfamily. RsmI family.</text>
</comment>
<dbReference type="InterPro" id="IPR014776">
    <property type="entry name" value="4pyrrole_Mease_sub2"/>
</dbReference>
<keyword evidence="1 6" id="KW-0963">Cytoplasm</keyword>
<evidence type="ECO:0000256" key="2">
    <source>
        <dbReference type="ARBA" id="ARBA00022552"/>
    </source>
</evidence>
<keyword evidence="3 6" id="KW-0489">Methyltransferase</keyword>
<evidence type="ECO:0000313" key="8">
    <source>
        <dbReference type="EMBL" id="MDQ0204798.1"/>
    </source>
</evidence>
<evidence type="ECO:0000313" key="9">
    <source>
        <dbReference type="Proteomes" id="UP001239167"/>
    </source>
</evidence>
<comment type="catalytic activity">
    <reaction evidence="6">
        <text>cytidine(1402) in 16S rRNA + S-adenosyl-L-methionine = 2'-O-methylcytidine(1402) in 16S rRNA + S-adenosyl-L-homocysteine + H(+)</text>
        <dbReference type="Rhea" id="RHEA:42924"/>
        <dbReference type="Rhea" id="RHEA-COMP:10285"/>
        <dbReference type="Rhea" id="RHEA-COMP:10286"/>
        <dbReference type="ChEBI" id="CHEBI:15378"/>
        <dbReference type="ChEBI" id="CHEBI:57856"/>
        <dbReference type="ChEBI" id="CHEBI:59789"/>
        <dbReference type="ChEBI" id="CHEBI:74495"/>
        <dbReference type="ChEBI" id="CHEBI:82748"/>
        <dbReference type="EC" id="2.1.1.198"/>
    </reaction>
</comment>
<dbReference type="HAMAP" id="MF_01877">
    <property type="entry name" value="16SrRNA_methyltr_I"/>
    <property type="match status" value="1"/>
</dbReference>
<keyword evidence="2 6" id="KW-0698">rRNA processing</keyword>
<protein>
    <recommendedName>
        <fullName evidence="6">Ribosomal RNA small subunit methyltransferase I</fullName>
        <ecNumber evidence="6">2.1.1.198</ecNumber>
    </recommendedName>
    <alternativeName>
        <fullName evidence="6">16S rRNA 2'-O-ribose C1402 methyltransferase</fullName>
    </alternativeName>
    <alternativeName>
        <fullName evidence="6">rRNA (cytidine-2'-O-)-methyltransferase RsmI</fullName>
    </alternativeName>
</protein>
<dbReference type="EMBL" id="JAUSUE010000021">
    <property type="protein sequence ID" value="MDQ0204798.1"/>
    <property type="molecule type" value="Genomic_DNA"/>
</dbReference>
<dbReference type="InterPro" id="IPR008189">
    <property type="entry name" value="rRNA_ssu_MeTfrase_I"/>
</dbReference>
<evidence type="ECO:0000256" key="3">
    <source>
        <dbReference type="ARBA" id="ARBA00022603"/>
    </source>
</evidence>
<reference evidence="8 9" key="1">
    <citation type="submission" date="2023-07" db="EMBL/GenBank/DDBJ databases">
        <title>Genomic Encyclopedia of Type Strains, Phase IV (KMG-IV): sequencing the most valuable type-strain genomes for metagenomic binning, comparative biology and taxonomic classification.</title>
        <authorList>
            <person name="Goeker M."/>
        </authorList>
    </citation>
    <scope>NUCLEOTIDE SEQUENCE [LARGE SCALE GENOMIC DNA]</scope>
    <source>
        <strain evidence="8 9">DSM 16980</strain>
    </source>
</reference>
<keyword evidence="4 6" id="KW-0808">Transferase</keyword>
<comment type="caution">
    <text evidence="8">The sequence shown here is derived from an EMBL/GenBank/DDBJ whole genome shotgun (WGS) entry which is preliminary data.</text>
</comment>
<keyword evidence="5 6" id="KW-0949">S-adenosyl-L-methionine</keyword>